<accession>A0A0L7R4R9</accession>
<dbReference type="AlphaFoldDB" id="A0A0L7R4R9"/>
<evidence type="ECO:0000313" key="1">
    <source>
        <dbReference type="EMBL" id="KOC65766.1"/>
    </source>
</evidence>
<organism evidence="1 2">
    <name type="scientific">Habropoda laboriosa</name>
    <dbReference type="NCBI Taxonomy" id="597456"/>
    <lineage>
        <taxon>Eukaryota</taxon>
        <taxon>Metazoa</taxon>
        <taxon>Ecdysozoa</taxon>
        <taxon>Arthropoda</taxon>
        <taxon>Hexapoda</taxon>
        <taxon>Insecta</taxon>
        <taxon>Pterygota</taxon>
        <taxon>Neoptera</taxon>
        <taxon>Endopterygota</taxon>
        <taxon>Hymenoptera</taxon>
        <taxon>Apocrita</taxon>
        <taxon>Aculeata</taxon>
        <taxon>Apoidea</taxon>
        <taxon>Anthophila</taxon>
        <taxon>Apidae</taxon>
        <taxon>Habropoda</taxon>
    </lineage>
</organism>
<dbReference type="EMBL" id="KQ414657">
    <property type="protein sequence ID" value="KOC65766.1"/>
    <property type="molecule type" value="Genomic_DNA"/>
</dbReference>
<protein>
    <recommendedName>
        <fullName evidence="3">Histone-lysine N-methyltransferase SETMAR</fullName>
    </recommendedName>
</protein>
<evidence type="ECO:0008006" key="3">
    <source>
        <dbReference type="Google" id="ProtNLM"/>
    </source>
</evidence>
<sequence length="70" mass="8324">MLHCTWHENVREKLREFEWEIVSHPSYSSNVALQDCYLFRALQLFSAGEKLDDIEFVRNNVEKCFSLAMV</sequence>
<name>A0A0L7R4R9_9HYME</name>
<proteinExistence type="predicted"/>
<gene>
    <name evidence="1" type="ORF">WH47_10228</name>
</gene>
<dbReference type="InterPro" id="IPR036397">
    <property type="entry name" value="RNaseH_sf"/>
</dbReference>
<keyword evidence="2" id="KW-1185">Reference proteome</keyword>
<dbReference type="Proteomes" id="UP000053825">
    <property type="component" value="Unassembled WGS sequence"/>
</dbReference>
<evidence type="ECO:0000313" key="2">
    <source>
        <dbReference type="Proteomes" id="UP000053825"/>
    </source>
</evidence>
<dbReference type="GO" id="GO:0003676">
    <property type="term" value="F:nucleic acid binding"/>
    <property type="evidence" value="ECO:0007669"/>
    <property type="project" value="InterPro"/>
</dbReference>
<dbReference type="Gene3D" id="3.30.420.10">
    <property type="entry name" value="Ribonuclease H-like superfamily/Ribonuclease H"/>
    <property type="match status" value="1"/>
</dbReference>
<reference evidence="1 2" key="1">
    <citation type="submission" date="2015-07" db="EMBL/GenBank/DDBJ databases">
        <title>The genome of Habropoda laboriosa.</title>
        <authorList>
            <person name="Pan H."/>
            <person name="Kapheim K."/>
        </authorList>
    </citation>
    <scope>NUCLEOTIDE SEQUENCE [LARGE SCALE GENOMIC DNA]</scope>
    <source>
        <strain evidence="1">0110345459</strain>
    </source>
</reference>